<name>A0A1N7FAF0_9EURY</name>
<feature type="transmembrane region" description="Helical" evidence="1">
    <location>
        <begin position="191"/>
        <end position="212"/>
    </location>
</feature>
<keyword evidence="5" id="KW-1185">Reference proteome</keyword>
<dbReference type="EMBL" id="FTNR01000006">
    <property type="protein sequence ID" value="SIR97358.1"/>
    <property type="molecule type" value="Genomic_DNA"/>
</dbReference>
<feature type="transmembrane region" description="Helical" evidence="1">
    <location>
        <begin position="159"/>
        <end position="179"/>
    </location>
</feature>
<proteinExistence type="predicted"/>
<evidence type="ECO:0000259" key="3">
    <source>
        <dbReference type="Pfam" id="PF07885"/>
    </source>
</evidence>
<keyword evidence="1" id="KW-0812">Transmembrane</keyword>
<dbReference type="Proteomes" id="UP000185936">
    <property type="component" value="Unassembled WGS sequence"/>
</dbReference>
<evidence type="ECO:0000259" key="2">
    <source>
        <dbReference type="Pfam" id="PF02254"/>
    </source>
</evidence>
<keyword evidence="1" id="KW-1133">Transmembrane helix</keyword>
<evidence type="ECO:0000313" key="4">
    <source>
        <dbReference type="EMBL" id="SIR97358.1"/>
    </source>
</evidence>
<accession>A0A1N7FAF0</accession>
<reference evidence="5" key="1">
    <citation type="submission" date="2017-01" db="EMBL/GenBank/DDBJ databases">
        <authorList>
            <person name="Varghese N."/>
            <person name="Submissions S."/>
        </authorList>
    </citation>
    <scope>NUCLEOTIDE SEQUENCE [LARGE SCALE GENOMIC DNA]</scope>
    <source>
        <strain evidence="5">type strain: HArc-</strain>
    </source>
</reference>
<protein>
    <submittedName>
        <fullName evidence="4">Voltage-gated potassium channel</fullName>
    </submittedName>
</protein>
<dbReference type="Pfam" id="PF02254">
    <property type="entry name" value="TrkA_N"/>
    <property type="match status" value="1"/>
</dbReference>
<dbReference type="Gene3D" id="3.40.50.720">
    <property type="entry name" value="NAD(P)-binding Rossmann-like Domain"/>
    <property type="match status" value="1"/>
</dbReference>
<feature type="transmembrane region" description="Helical" evidence="1">
    <location>
        <begin position="101"/>
        <end position="122"/>
    </location>
</feature>
<dbReference type="Pfam" id="PF07885">
    <property type="entry name" value="Ion_trans_2"/>
    <property type="match status" value="1"/>
</dbReference>
<keyword evidence="4" id="KW-0407">Ion channel</keyword>
<keyword evidence="1" id="KW-0472">Membrane</keyword>
<dbReference type="OrthoDB" id="56871at2157"/>
<evidence type="ECO:0000256" key="1">
    <source>
        <dbReference type="SAM" id="Phobius"/>
    </source>
</evidence>
<dbReference type="RefSeq" id="WP_076609076.1">
    <property type="nucleotide sequence ID" value="NZ_FTNR01000006.1"/>
</dbReference>
<dbReference type="InterPro" id="IPR003148">
    <property type="entry name" value="RCK_N"/>
</dbReference>
<sequence length="388" mass="39691">MLDSPYPRRPGVRVVVWIVVVIALTSIVTGVVAILTDPAVEGAGVLGTLQTVMEFSGTIVGFALLVTAWGMRRGYRVAFAAAVVLIGLSAAHGIVQYRLLSVPLVVLSVGGLVVLVTTSTRFRRSSHFTATQIGALLALVGVFCYGTAGAYALRRQFDGVDGVVDAIYFTVVTASTVGYGDVHAATDSGRLFAISLAILGPATIAAAAGSLFQPALEAHLERTGRRTMATNDTDAAGGTEDGDAPQIAVLDSDATLAPVLEGLGKHASVTVVTSEGAVSRLPDDVSRFVGEVTDNELLERAGLERCRVVLVSAAGTDARDAIAAVQSHSDAKIVAVAVADSSDSFVRLGADVVVVAPDPVLIETIIDAVLAASSPDGQSPASAASQSG</sequence>
<dbReference type="STRING" id="308853.SAMN05421752_106136"/>
<feature type="domain" description="Potassium channel" evidence="3">
    <location>
        <begin position="139"/>
        <end position="211"/>
    </location>
</feature>
<dbReference type="GO" id="GO:0034220">
    <property type="term" value="P:monoatomic ion transmembrane transport"/>
    <property type="evidence" value="ECO:0007669"/>
    <property type="project" value="UniProtKB-KW"/>
</dbReference>
<keyword evidence="4" id="KW-0406">Ion transport</keyword>
<feature type="domain" description="RCK N-terminal" evidence="2">
    <location>
        <begin position="263"/>
        <end position="355"/>
    </location>
</feature>
<organism evidence="4 5">
    <name type="scientific">Natronorubrum thiooxidans</name>
    <dbReference type="NCBI Taxonomy" id="308853"/>
    <lineage>
        <taxon>Archaea</taxon>
        <taxon>Methanobacteriati</taxon>
        <taxon>Methanobacteriota</taxon>
        <taxon>Stenosarchaea group</taxon>
        <taxon>Halobacteria</taxon>
        <taxon>Halobacteriales</taxon>
        <taxon>Natrialbaceae</taxon>
        <taxon>Natronorubrum</taxon>
    </lineage>
</organism>
<evidence type="ECO:0000313" key="5">
    <source>
        <dbReference type="Proteomes" id="UP000185936"/>
    </source>
</evidence>
<dbReference type="Gene3D" id="1.10.287.70">
    <property type="match status" value="1"/>
</dbReference>
<keyword evidence="4" id="KW-0813">Transport</keyword>
<feature type="transmembrane region" description="Helical" evidence="1">
    <location>
        <begin position="47"/>
        <end position="70"/>
    </location>
</feature>
<feature type="transmembrane region" description="Helical" evidence="1">
    <location>
        <begin position="77"/>
        <end position="95"/>
    </location>
</feature>
<dbReference type="InterPro" id="IPR050721">
    <property type="entry name" value="Trk_Ktr_HKT_K-transport"/>
</dbReference>
<dbReference type="AlphaFoldDB" id="A0A1N7FAF0"/>
<dbReference type="SUPFAM" id="SSF81324">
    <property type="entry name" value="Voltage-gated potassium channels"/>
    <property type="match status" value="1"/>
</dbReference>
<dbReference type="InterPro" id="IPR013099">
    <property type="entry name" value="K_chnl_dom"/>
</dbReference>
<feature type="transmembrane region" description="Helical" evidence="1">
    <location>
        <begin position="134"/>
        <end position="153"/>
    </location>
</feature>
<gene>
    <name evidence="4" type="ORF">SAMN05421752_106136</name>
</gene>
<dbReference type="GO" id="GO:0006813">
    <property type="term" value="P:potassium ion transport"/>
    <property type="evidence" value="ECO:0007669"/>
    <property type="project" value="InterPro"/>
</dbReference>
<dbReference type="PANTHER" id="PTHR43833:SF9">
    <property type="entry name" value="POTASSIUM CHANNEL PROTEIN YUGO-RELATED"/>
    <property type="match status" value="1"/>
</dbReference>
<dbReference type="PANTHER" id="PTHR43833">
    <property type="entry name" value="POTASSIUM CHANNEL PROTEIN 2-RELATED-RELATED"/>
    <property type="match status" value="1"/>
</dbReference>
<feature type="transmembrane region" description="Helical" evidence="1">
    <location>
        <begin position="12"/>
        <end position="35"/>
    </location>
</feature>